<evidence type="ECO:0000256" key="2">
    <source>
        <dbReference type="ARBA" id="ARBA00012616"/>
    </source>
</evidence>
<comment type="catalytic activity">
    <reaction evidence="6 7">
        <text>N(6)-[(R)-S(8)-aminomethyldihydrolipoyl]-L-lysyl-[protein] + (6S)-5,6,7,8-tetrahydrofolate = N(6)-[(R)-dihydrolipoyl]-L-lysyl-[protein] + (6R)-5,10-methylene-5,6,7,8-tetrahydrofolate + NH4(+)</text>
        <dbReference type="Rhea" id="RHEA:16945"/>
        <dbReference type="Rhea" id="RHEA-COMP:10475"/>
        <dbReference type="Rhea" id="RHEA-COMP:10492"/>
        <dbReference type="ChEBI" id="CHEBI:15636"/>
        <dbReference type="ChEBI" id="CHEBI:28938"/>
        <dbReference type="ChEBI" id="CHEBI:57453"/>
        <dbReference type="ChEBI" id="CHEBI:83100"/>
        <dbReference type="ChEBI" id="CHEBI:83143"/>
        <dbReference type="EC" id="2.1.2.10"/>
    </reaction>
</comment>
<evidence type="ECO:0000256" key="6">
    <source>
        <dbReference type="ARBA" id="ARBA00047665"/>
    </source>
</evidence>
<dbReference type="InterPro" id="IPR028896">
    <property type="entry name" value="GcvT/YgfZ/DmdA"/>
</dbReference>
<feature type="domain" description="GCVT N-terminal" evidence="8">
    <location>
        <begin position="16"/>
        <end position="268"/>
    </location>
</feature>
<evidence type="ECO:0000256" key="1">
    <source>
        <dbReference type="ARBA" id="ARBA00008609"/>
    </source>
</evidence>
<dbReference type="Gene3D" id="3.30.1360.120">
    <property type="entry name" value="Probable tRNA modification gtpase trme, domain 1"/>
    <property type="match status" value="1"/>
</dbReference>
<dbReference type="PANTHER" id="PTHR43757:SF2">
    <property type="entry name" value="AMINOMETHYLTRANSFERASE, MITOCHONDRIAL"/>
    <property type="match status" value="1"/>
</dbReference>
<dbReference type="EC" id="2.1.2.10" evidence="2 7"/>
<dbReference type="PIRSF" id="PIRSF006487">
    <property type="entry name" value="GcvT"/>
    <property type="match status" value="1"/>
</dbReference>
<dbReference type="GO" id="GO:0004047">
    <property type="term" value="F:aminomethyltransferase activity"/>
    <property type="evidence" value="ECO:0007669"/>
    <property type="project" value="UniProtKB-EC"/>
</dbReference>
<dbReference type="InterPro" id="IPR022903">
    <property type="entry name" value="GcvT_bac"/>
</dbReference>
<keyword evidence="3 7" id="KW-0032">Aminotransferase</keyword>
<dbReference type="NCBIfam" id="NF001567">
    <property type="entry name" value="PRK00389.1"/>
    <property type="match status" value="1"/>
</dbReference>
<dbReference type="Gene3D" id="3.30.70.1400">
    <property type="entry name" value="Aminomethyltransferase beta-barrel domains"/>
    <property type="match status" value="1"/>
</dbReference>
<comment type="similarity">
    <text evidence="1 7">Belongs to the GcvT family.</text>
</comment>
<evidence type="ECO:0000313" key="11">
    <source>
        <dbReference type="Proteomes" id="UP001597262"/>
    </source>
</evidence>
<dbReference type="Pfam" id="PF01571">
    <property type="entry name" value="GCV_T"/>
    <property type="match status" value="1"/>
</dbReference>
<organism evidence="10 11">
    <name type="scientific">Paenibacillus puldeungensis</name>
    <dbReference type="NCBI Taxonomy" id="696536"/>
    <lineage>
        <taxon>Bacteria</taxon>
        <taxon>Bacillati</taxon>
        <taxon>Bacillota</taxon>
        <taxon>Bacilli</taxon>
        <taxon>Bacillales</taxon>
        <taxon>Paenibacillaceae</taxon>
        <taxon>Paenibacillus</taxon>
    </lineage>
</organism>
<comment type="subunit">
    <text evidence="7">The glycine cleavage system is composed of four proteins: P, T, L and H.</text>
</comment>
<feature type="domain" description="Aminomethyltransferase C-terminal" evidence="9">
    <location>
        <begin position="288"/>
        <end position="367"/>
    </location>
</feature>
<dbReference type="Gene3D" id="2.40.30.110">
    <property type="entry name" value="Aminomethyltransferase beta-barrel domains"/>
    <property type="match status" value="1"/>
</dbReference>
<dbReference type="SUPFAM" id="SSF103025">
    <property type="entry name" value="Folate-binding domain"/>
    <property type="match status" value="1"/>
</dbReference>
<evidence type="ECO:0000259" key="9">
    <source>
        <dbReference type="Pfam" id="PF08669"/>
    </source>
</evidence>
<protein>
    <recommendedName>
        <fullName evidence="2 7">Aminomethyltransferase</fullName>
        <ecNumber evidence="2 7">2.1.2.10</ecNumber>
    </recommendedName>
    <alternativeName>
        <fullName evidence="5 7">Glycine cleavage system T protein</fullName>
    </alternativeName>
</protein>
<dbReference type="Proteomes" id="UP001597262">
    <property type="component" value="Unassembled WGS sequence"/>
</dbReference>
<dbReference type="Gene3D" id="4.10.1250.10">
    <property type="entry name" value="Aminomethyltransferase fragment"/>
    <property type="match status" value="1"/>
</dbReference>
<evidence type="ECO:0000259" key="8">
    <source>
        <dbReference type="Pfam" id="PF01571"/>
    </source>
</evidence>
<dbReference type="RefSeq" id="WP_379321235.1">
    <property type="nucleotide sequence ID" value="NZ_JBHTLM010000020.1"/>
</dbReference>
<dbReference type="EMBL" id="JBHTLM010000020">
    <property type="protein sequence ID" value="MFD1178795.1"/>
    <property type="molecule type" value="Genomic_DNA"/>
</dbReference>
<evidence type="ECO:0000256" key="4">
    <source>
        <dbReference type="ARBA" id="ARBA00022679"/>
    </source>
</evidence>
<gene>
    <name evidence="7 10" type="primary">gcvT</name>
    <name evidence="10" type="ORF">ACFQ3W_21190</name>
</gene>
<dbReference type="InterPro" id="IPR027266">
    <property type="entry name" value="TrmE/GcvT-like"/>
</dbReference>
<evidence type="ECO:0000313" key="10">
    <source>
        <dbReference type="EMBL" id="MFD1178795.1"/>
    </source>
</evidence>
<evidence type="ECO:0000256" key="7">
    <source>
        <dbReference type="HAMAP-Rule" id="MF_00259"/>
    </source>
</evidence>
<reference evidence="11" key="1">
    <citation type="journal article" date="2019" name="Int. J. Syst. Evol. Microbiol.">
        <title>The Global Catalogue of Microorganisms (GCM) 10K type strain sequencing project: providing services to taxonomists for standard genome sequencing and annotation.</title>
        <authorList>
            <consortium name="The Broad Institute Genomics Platform"/>
            <consortium name="The Broad Institute Genome Sequencing Center for Infectious Disease"/>
            <person name="Wu L."/>
            <person name="Ma J."/>
        </authorList>
    </citation>
    <scope>NUCLEOTIDE SEQUENCE [LARGE SCALE GENOMIC DNA]</scope>
    <source>
        <strain evidence="11">CCUG 59189</strain>
    </source>
</reference>
<dbReference type="InterPro" id="IPR029043">
    <property type="entry name" value="GcvT/YgfZ_C"/>
</dbReference>
<dbReference type="InterPro" id="IPR013977">
    <property type="entry name" value="GcvT_C"/>
</dbReference>
<accession>A0ABW3S3N9</accession>
<name>A0ABW3S3N9_9BACL</name>
<dbReference type="SUPFAM" id="SSF101790">
    <property type="entry name" value="Aminomethyltransferase beta-barrel domain"/>
    <property type="match status" value="1"/>
</dbReference>
<keyword evidence="4 7" id="KW-0808">Transferase</keyword>
<comment type="caution">
    <text evidence="10">The sequence shown here is derived from an EMBL/GenBank/DDBJ whole genome shotgun (WGS) entry which is preliminary data.</text>
</comment>
<proteinExistence type="inferred from homology"/>
<dbReference type="InterPro" id="IPR006222">
    <property type="entry name" value="GCVT_N"/>
</dbReference>
<evidence type="ECO:0000256" key="5">
    <source>
        <dbReference type="ARBA" id="ARBA00031395"/>
    </source>
</evidence>
<comment type="function">
    <text evidence="7">The glycine cleavage system catalyzes the degradation of glycine.</text>
</comment>
<dbReference type="NCBIfam" id="TIGR00528">
    <property type="entry name" value="gcvT"/>
    <property type="match status" value="1"/>
</dbReference>
<dbReference type="InterPro" id="IPR006223">
    <property type="entry name" value="GcvT"/>
</dbReference>
<dbReference type="HAMAP" id="MF_00259">
    <property type="entry name" value="GcvT"/>
    <property type="match status" value="1"/>
</dbReference>
<dbReference type="Pfam" id="PF08669">
    <property type="entry name" value="GCV_T_C"/>
    <property type="match status" value="1"/>
</dbReference>
<dbReference type="PANTHER" id="PTHR43757">
    <property type="entry name" value="AMINOMETHYLTRANSFERASE"/>
    <property type="match status" value="1"/>
</dbReference>
<evidence type="ECO:0000256" key="3">
    <source>
        <dbReference type="ARBA" id="ARBA00022576"/>
    </source>
</evidence>
<keyword evidence="11" id="KW-1185">Reference proteome</keyword>
<sequence length="375" mass="41555">MSDHNLQKTPLYPLYHQYEGVRCIDFGGWELPVQFSGIQKEHEATRERAALFDVSHMGEFYCTGPEAKSFLQRMTTNDVTLLEPGKAQYTLLCYPNGGVVDDLLVYKLAEAEFMLVVNASNIDKDWAWLQQHLPESGVELRNASDDTALLALQGPHAAAILSNVCNADLTGLKPFRFLPQANVGGISLLLSRTGYTGEDGFEMYLNAVDAPALWDVLMKAGESFELVPAGLGARDTLRFEAALPLYGQELSQSITPLEAGLDRFVKWIKGDFVGRTALWEMHEQGLPRKMVGLEMLDRGIPRTHYPVIAGETQITIGEITTGTQSPTLKKSLGMALIDSSFAEMGTELEVEIRGKRLKAKVVPLPFYRRNSSAKR</sequence>